<keyword evidence="2" id="KW-1185">Reference proteome</keyword>
<evidence type="ECO:0000313" key="1">
    <source>
        <dbReference type="EMBL" id="NJP02338.1"/>
    </source>
</evidence>
<sequence length="558" mass="61760">MAIYWKPGWLGVILIMLAGCASPGGAPEKRLAAEGSIESVFELKASDKITRAPAAERAKGMEPALSTVLENPATMNAWFVNAKPETVSHDKSVLSVPLPDGKTVRFNLRQFGNEGGLPNWIGDMPSGAQQPVVLPGQATFNPFGWASLVRDGNQVVGDIHVGEQVYQLYPLSQGRHVLVQVDEAKLPPEAKPIMVGDVRQPEKKAGTEHSTIRVLFVTTNQRRQRSPNYRAELINALAESNRFLRNSDVAITYQLAGFYDADYDETGQVYKDQLYALKGPDTPLARAVYIHRDELQADLVSMYSTASEYCGMAFASSKKETGYTVVSCLISLAHELAHNLGGADGWHPEPGSGYNHGYKHETDPVFHTRMVTSHGAIPYFSNPRLSYQGLALGTERHDMARQLNDYRETVENFYPSPEESGTRITNVAREQAGAKACLKAEGSTVVFAECFSGGALEARLWKREQRPSYFLIKNFKAQQDSAPDACLKSNVLAPCPDIALPAQMMNWTKIKVSGNRYRLQTTWLLNNYCLAAQDGIDTLQTVRCKVDDPKQQWEWQSL</sequence>
<organism evidence="1 2">
    <name type="scientific">Pseudomonas quercus</name>
    <dbReference type="NCBI Taxonomy" id="2722792"/>
    <lineage>
        <taxon>Bacteria</taxon>
        <taxon>Pseudomonadati</taxon>
        <taxon>Pseudomonadota</taxon>
        <taxon>Gammaproteobacteria</taxon>
        <taxon>Pseudomonadales</taxon>
        <taxon>Pseudomonadaceae</taxon>
        <taxon>Pseudomonas</taxon>
    </lineage>
</organism>
<accession>A0ABX0YFY5</accession>
<protein>
    <submittedName>
        <fullName evidence="1">Metallopeptidase</fullName>
    </submittedName>
</protein>
<dbReference type="PROSITE" id="PS51257">
    <property type="entry name" value="PROKAR_LIPOPROTEIN"/>
    <property type="match status" value="1"/>
</dbReference>
<dbReference type="RefSeq" id="WP_168084925.1">
    <property type="nucleotide sequence ID" value="NZ_JAAVJI010000010.1"/>
</dbReference>
<name>A0ABX0YFY5_9PSED</name>
<dbReference type="EMBL" id="JAAVJI010000010">
    <property type="protein sequence ID" value="NJP02338.1"/>
    <property type="molecule type" value="Genomic_DNA"/>
</dbReference>
<evidence type="ECO:0000313" key="2">
    <source>
        <dbReference type="Proteomes" id="UP000746535"/>
    </source>
</evidence>
<comment type="caution">
    <text evidence="1">The sequence shown here is derived from an EMBL/GenBank/DDBJ whole genome shotgun (WGS) entry which is preliminary data.</text>
</comment>
<gene>
    <name evidence="1" type="ORF">HBH25_15930</name>
</gene>
<proteinExistence type="predicted"/>
<reference evidence="1 2" key="1">
    <citation type="submission" date="2020-03" db="EMBL/GenBank/DDBJ databases">
        <authorList>
            <person name="Wang L."/>
            <person name="He N."/>
            <person name="Li Y."/>
            <person name="Fang Y."/>
            <person name="Zhang F."/>
        </authorList>
    </citation>
    <scope>NUCLEOTIDE SEQUENCE [LARGE SCALE GENOMIC DNA]</scope>
    <source>
        <strain evidence="2">hsmgli-8</strain>
    </source>
</reference>
<dbReference type="Proteomes" id="UP000746535">
    <property type="component" value="Unassembled WGS sequence"/>
</dbReference>
<dbReference type="PROSITE" id="PS50231">
    <property type="entry name" value="RICIN_B_LECTIN"/>
    <property type="match status" value="1"/>
</dbReference>